<dbReference type="PANTHER" id="PTHR10859">
    <property type="entry name" value="GLYCOSYL TRANSFERASE"/>
    <property type="match status" value="1"/>
</dbReference>
<evidence type="ECO:0000256" key="9">
    <source>
        <dbReference type="ARBA" id="ARBA00022824"/>
    </source>
</evidence>
<dbReference type="Proteomes" id="UP000293638">
    <property type="component" value="Unassembled WGS sequence"/>
</dbReference>
<evidence type="ECO:0000256" key="13">
    <source>
        <dbReference type="ARBA" id="ARBA00045097"/>
    </source>
</evidence>
<protein>
    <recommendedName>
        <fullName evidence="5">dolichyl-phosphate beta-glucosyltransferase</fullName>
        <ecNumber evidence="5">2.4.1.117</ecNumber>
    </recommendedName>
</protein>
<feature type="transmembrane region" description="Helical" evidence="14">
    <location>
        <begin position="292"/>
        <end position="311"/>
    </location>
</feature>
<keyword evidence="6" id="KW-0328">Glycosyltransferase</keyword>
<evidence type="ECO:0000256" key="7">
    <source>
        <dbReference type="ARBA" id="ARBA00022679"/>
    </source>
</evidence>
<evidence type="ECO:0000256" key="2">
    <source>
        <dbReference type="ARBA" id="ARBA00004389"/>
    </source>
</evidence>
<evidence type="ECO:0000259" key="16">
    <source>
        <dbReference type="Pfam" id="PF04138"/>
    </source>
</evidence>
<dbReference type="EMBL" id="SGXD01000002">
    <property type="protein sequence ID" value="RZS90176.1"/>
    <property type="molecule type" value="Genomic_DNA"/>
</dbReference>
<dbReference type="FunFam" id="3.90.550.10:FF:000131">
    <property type="entry name" value="Glycosyl transferase"/>
    <property type="match status" value="1"/>
</dbReference>
<evidence type="ECO:0000256" key="10">
    <source>
        <dbReference type="ARBA" id="ARBA00022968"/>
    </source>
</evidence>
<proteinExistence type="inferred from homology"/>
<comment type="catalytic activity">
    <reaction evidence="13">
        <text>a di-trans,poly-cis-dolichyl phosphate + UDP-alpha-D-glucose = a di-trans,poly-cis-dolichyl beta-D-glucosyl phosphate + UDP</text>
        <dbReference type="Rhea" id="RHEA:15401"/>
        <dbReference type="Rhea" id="RHEA-COMP:19498"/>
        <dbReference type="Rhea" id="RHEA-COMP:19502"/>
        <dbReference type="ChEBI" id="CHEBI:57525"/>
        <dbReference type="ChEBI" id="CHEBI:57683"/>
        <dbReference type="ChEBI" id="CHEBI:58223"/>
        <dbReference type="ChEBI" id="CHEBI:58885"/>
        <dbReference type="EC" id="2.4.1.117"/>
    </reaction>
    <physiologicalReaction direction="left-to-right" evidence="13">
        <dbReference type="Rhea" id="RHEA:15402"/>
    </physiologicalReaction>
</comment>
<evidence type="ECO:0000256" key="5">
    <source>
        <dbReference type="ARBA" id="ARBA00012583"/>
    </source>
</evidence>
<evidence type="ECO:0000256" key="14">
    <source>
        <dbReference type="SAM" id="Phobius"/>
    </source>
</evidence>
<evidence type="ECO:0000313" key="17">
    <source>
        <dbReference type="EMBL" id="RZS90176.1"/>
    </source>
</evidence>
<evidence type="ECO:0000256" key="12">
    <source>
        <dbReference type="ARBA" id="ARBA00023136"/>
    </source>
</evidence>
<feature type="transmembrane region" description="Helical" evidence="14">
    <location>
        <begin position="388"/>
        <end position="410"/>
    </location>
</feature>
<comment type="subcellular location">
    <subcellularLocation>
        <location evidence="2">Endoplasmic reticulum membrane</location>
        <topology evidence="2">Single-pass membrane protein</topology>
    </subcellularLocation>
    <subcellularLocation>
        <location evidence="1">Membrane</location>
        <topology evidence="1">Multi-pass membrane protein</topology>
    </subcellularLocation>
</comment>
<dbReference type="EC" id="2.4.1.117" evidence="5"/>
<evidence type="ECO:0000256" key="3">
    <source>
        <dbReference type="ARBA" id="ARBA00004922"/>
    </source>
</evidence>
<dbReference type="OrthoDB" id="2369748at2"/>
<evidence type="ECO:0000256" key="11">
    <source>
        <dbReference type="ARBA" id="ARBA00022989"/>
    </source>
</evidence>
<feature type="domain" description="Glycosyltransferase 2-like" evidence="15">
    <location>
        <begin position="28"/>
        <end position="194"/>
    </location>
</feature>
<dbReference type="InterPro" id="IPR029044">
    <property type="entry name" value="Nucleotide-diphossugar_trans"/>
</dbReference>
<keyword evidence="12 14" id="KW-0472">Membrane</keyword>
<evidence type="ECO:0000313" key="18">
    <source>
        <dbReference type="Proteomes" id="UP000293638"/>
    </source>
</evidence>
<keyword evidence="10" id="KW-0735">Signal-anchor</keyword>
<comment type="pathway">
    <text evidence="3">Protein modification; protein glycosylation.</text>
</comment>
<comment type="similarity">
    <text evidence="4">Belongs to the glycosyltransferase 2 family.</text>
</comment>
<dbReference type="InterPro" id="IPR007267">
    <property type="entry name" value="GtrA_DPMS_TM"/>
</dbReference>
<dbReference type="AlphaFoldDB" id="A0A4Q7NSQ4"/>
<gene>
    <name evidence="17" type="ORF">EV189_1959</name>
</gene>
<dbReference type="CDD" id="cd04188">
    <property type="entry name" value="DPG_synthase"/>
    <property type="match status" value="1"/>
</dbReference>
<dbReference type="Pfam" id="PF04138">
    <property type="entry name" value="GtrA_DPMS_TM"/>
    <property type="match status" value="1"/>
</dbReference>
<dbReference type="GO" id="GO:0006487">
    <property type="term" value="P:protein N-linked glycosylation"/>
    <property type="evidence" value="ECO:0007669"/>
    <property type="project" value="TreeGrafter"/>
</dbReference>
<dbReference type="InterPro" id="IPR001173">
    <property type="entry name" value="Glyco_trans_2-like"/>
</dbReference>
<keyword evidence="7 17" id="KW-0808">Transferase</keyword>
<accession>A0A4Q7NSQ4</accession>
<dbReference type="SUPFAM" id="SSF53448">
    <property type="entry name" value="Nucleotide-diphospho-sugar transferases"/>
    <property type="match status" value="1"/>
</dbReference>
<dbReference type="GO" id="GO:0016020">
    <property type="term" value="C:membrane"/>
    <property type="evidence" value="ECO:0007669"/>
    <property type="project" value="UniProtKB-SubCell"/>
</dbReference>
<keyword evidence="18" id="KW-1185">Reference proteome</keyword>
<sequence length="416" mass="44365">MDTALELPATSLRDAPPAPRQSLLVLDVVIPVFDEERDLGPCIERLHAYLRAELPFSFRITVADNASTDGTPLVAAALAAAYPEVRVQRLEEKGRGRALKAVWSESEAQVLAYMDVDLSTDLRALLPLVAPLVSGHSDVAIGTRLSRSSRVVRGAKREVVSRCYNTILRRTLAVRFSDAQCGFKAVRRDVAQRLLPLVEDPGWFFDTELLVLAQRAGLRIHEVPVDWVDDPDSRVDIVATAVADLKGVARLSRALATGSLPLARLRSELGRGPLDAGPSSVPGVPRGMAAQLIRFGGIGVLSTLAYVLLYAGLRGRLGAQAANLLALLVTAVANTAANRRLTFGVVSSEGALRQQAQGLVVFALGLALTSGSLAALAAAGTTSRGVEVAVLVLANLAATVLRFVLLRVWVFRGRRG</sequence>
<organism evidence="17 18">
    <name type="scientific">Motilibacter rhizosphaerae</name>
    <dbReference type="NCBI Taxonomy" id="598652"/>
    <lineage>
        <taxon>Bacteria</taxon>
        <taxon>Bacillati</taxon>
        <taxon>Actinomycetota</taxon>
        <taxon>Actinomycetes</taxon>
        <taxon>Motilibacterales</taxon>
        <taxon>Motilibacteraceae</taxon>
        <taxon>Motilibacter</taxon>
    </lineage>
</organism>
<name>A0A4Q7NSQ4_9ACTN</name>
<dbReference type="PANTHER" id="PTHR10859:SF91">
    <property type="entry name" value="DOLICHYL-PHOSPHATE BETA-GLUCOSYLTRANSFERASE"/>
    <property type="match status" value="1"/>
</dbReference>
<keyword evidence="8 14" id="KW-0812">Transmembrane</keyword>
<evidence type="ECO:0000259" key="15">
    <source>
        <dbReference type="Pfam" id="PF00535"/>
    </source>
</evidence>
<dbReference type="Pfam" id="PF00535">
    <property type="entry name" value="Glycos_transf_2"/>
    <property type="match status" value="1"/>
</dbReference>
<feature type="domain" description="GtrA/DPMS transmembrane" evidence="16">
    <location>
        <begin position="294"/>
        <end position="411"/>
    </location>
</feature>
<evidence type="ECO:0000256" key="1">
    <source>
        <dbReference type="ARBA" id="ARBA00004141"/>
    </source>
</evidence>
<feature type="transmembrane region" description="Helical" evidence="14">
    <location>
        <begin position="358"/>
        <end position="382"/>
    </location>
</feature>
<dbReference type="InterPro" id="IPR035518">
    <property type="entry name" value="DPG_synthase"/>
</dbReference>
<comment type="caution">
    <text evidence="17">The sequence shown here is derived from an EMBL/GenBank/DDBJ whole genome shotgun (WGS) entry which is preliminary data.</text>
</comment>
<evidence type="ECO:0000256" key="6">
    <source>
        <dbReference type="ARBA" id="ARBA00022676"/>
    </source>
</evidence>
<evidence type="ECO:0000256" key="4">
    <source>
        <dbReference type="ARBA" id="ARBA00006739"/>
    </source>
</evidence>
<reference evidence="17 18" key="1">
    <citation type="submission" date="2019-02" db="EMBL/GenBank/DDBJ databases">
        <title>Genomic Encyclopedia of Type Strains, Phase IV (KMG-IV): sequencing the most valuable type-strain genomes for metagenomic binning, comparative biology and taxonomic classification.</title>
        <authorList>
            <person name="Goeker M."/>
        </authorList>
    </citation>
    <scope>NUCLEOTIDE SEQUENCE [LARGE SCALE GENOMIC DNA]</scope>
    <source>
        <strain evidence="17 18">DSM 45622</strain>
    </source>
</reference>
<dbReference type="RefSeq" id="WP_130492666.1">
    <property type="nucleotide sequence ID" value="NZ_SGXD01000002.1"/>
</dbReference>
<dbReference type="GO" id="GO:0004581">
    <property type="term" value="F:dolichyl-phosphate beta-glucosyltransferase activity"/>
    <property type="evidence" value="ECO:0007669"/>
    <property type="project" value="UniProtKB-EC"/>
</dbReference>
<dbReference type="GO" id="GO:0000271">
    <property type="term" value="P:polysaccharide biosynthetic process"/>
    <property type="evidence" value="ECO:0007669"/>
    <property type="project" value="InterPro"/>
</dbReference>
<keyword evidence="11 14" id="KW-1133">Transmembrane helix</keyword>
<dbReference type="Gene3D" id="3.90.550.10">
    <property type="entry name" value="Spore Coat Polysaccharide Biosynthesis Protein SpsA, Chain A"/>
    <property type="match status" value="1"/>
</dbReference>
<keyword evidence="9" id="KW-0256">Endoplasmic reticulum</keyword>
<evidence type="ECO:0000256" key="8">
    <source>
        <dbReference type="ARBA" id="ARBA00022692"/>
    </source>
</evidence>